<protein>
    <recommendedName>
        <fullName evidence="2">RING-type E3 ubiquitin transferase</fullName>
        <ecNumber evidence="2">2.3.2.27</ecNumber>
    </recommendedName>
</protein>
<evidence type="ECO:0000256" key="6">
    <source>
        <dbReference type="ARBA" id="ARBA00022771"/>
    </source>
</evidence>
<proteinExistence type="predicted"/>
<evidence type="ECO:0000256" key="8">
    <source>
        <dbReference type="ARBA" id="ARBA00022833"/>
    </source>
</evidence>
<dbReference type="FunFam" id="3.30.40.10:FF:000117">
    <property type="entry name" value="Probable E3 ubiquitin-protein ligase makorin-1"/>
    <property type="match status" value="1"/>
</dbReference>
<dbReference type="InterPro" id="IPR001841">
    <property type="entry name" value="Znf_RING"/>
</dbReference>
<dbReference type="Proteomes" id="UP000095287">
    <property type="component" value="Unplaced"/>
</dbReference>
<evidence type="ECO:0000256" key="7">
    <source>
        <dbReference type="ARBA" id="ARBA00022786"/>
    </source>
</evidence>
<dbReference type="InterPro" id="IPR000571">
    <property type="entry name" value="Znf_CCCH"/>
</dbReference>
<dbReference type="PROSITE" id="PS50103">
    <property type="entry name" value="ZF_C3H1"/>
    <property type="match status" value="2"/>
</dbReference>
<dbReference type="InterPro" id="IPR018957">
    <property type="entry name" value="Znf_C3HC4_RING-type"/>
</dbReference>
<keyword evidence="4 9" id="KW-0479">Metal-binding</keyword>
<evidence type="ECO:0000256" key="1">
    <source>
        <dbReference type="ARBA" id="ARBA00000900"/>
    </source>
</evidence>
<accession>A0A1I8AJ10</accession>
<dbReference type="Pfam" id="PF00097">
    <property type="entry name" value="zf-C3HC4"/>
    <property type="match status" value="1"/>
</dbReference>
<dbReference type="InterPro" id="IPR013083">
    <property type="entry name" value="Znf_RING/FYVE/PHD"/>
</dbReference>
<evidence type="ECO:0000259" key="12">
    <source>
        <dbReference type="PROSITE" id="PS50103"/>
    </source>
</evidence>
<dbReference type="GO" id="GO:0008270">
    <property type="term" value="F:zinc ion binding"/>
    <property type="evidence" value="ECO:0007669"/>
    <property type="project" value="UniProtKB-KW"/>
</dbReference>
<evidence type="ECO:0000256" key="5">
    <source>
        <dbReference type="ARBA" id="ARBA00022737"/>
    </source>
</evidence>
<dbReference type="PROSITE" id="PS50089">
    <property type="entry name" value="ZF_RING_2"/>
    <property type="match status" value="1"/>
</dbReference>
<evidence type="ECO:0000313" key="14">
    <source>
        <dbReference type="WBParaSite" id="L893_g6466.t1"/>
    </source>
</evidence>
<dbReference type="GO" id="GO:0000209">
    <property type="term" value="P:protein polyubiquitination"/>
    <property type="evidence" value="ECO:0007669"/>
    <property type="project" value="InterPro"/>
</dbReference>
<feature type="zinc finger region" description="C3H1-type" evidence="9">
    <location>
        <begin position="204"/>
        <end position="234"/>
    </location>
</feature>
<evidence type="ECO:0000256" key="4">
    <source>
        <dbReference type="ARBA" id="ARBA00022723"/>
    </source>
</evidence>
<feature type="domain" description="C3H1-type" evidence="12">
    <location>
        <begin position="204"/>
        <end position="234"/>
    </location>
</feature>
<dbReference type="InterPro" id="IPR017907">
    <property type="entry name" value="Znf_RING_CS"/>
</dbReference>
<keyword evidence="6 9" id="KW-0863">Zinc-finger</keyword>
<dbReference type="SUPFAM" id="SSF57850">
    <property type="entry name" value="RING/U-box"/>
    <property type="match status" value="1"/>
</dbReference>
<dbReference type="Pfam" id="PF00642">
    <property type="entry name" value="zf-CCCH"/>
    <property type="match status" value="1"/>
</dbReference>
<keyword evidence="5" id="KW-0677">Repeat</keyword>
<keyword evidence="3" id="KW-0808">Transferase</keyword>
<keyword evidence="13" id="KW-1185">Reference proteome</keyword>
<feature type="zinc finger region" description="C3H1-type" evidence="9">
    <location>
        <begin position="56"/>
        <end position="79"/>
    </location>
</feature>
<dbReference type="PROSITE" id="PS00518">
    <property type="entry name" value="ZF_RING_1"/>
    <property type="match status" value="1"/>
</dbReference>
<dbReference type="SMART" id="SM00184">
    <property type="entry name" value="RING"/>
    <property type="match status" value="1"/>
</dbReference>
<organism evidence="13 14">
    <name type="scientific">Steinernema glaseri</name>
    <dbReference type="NCBI Taxonomy" id="37863"/>
    <lineage>
        <taxon>Eukaryota</taxon>
        <taxon>Metazoa</taxon>
        <taxon>Ecdysozoa</taxon>
        <taxon>Nematoda</taxon>
        <taxon>Chromadorea</taxon>
        <taxon>Rhabditida</taxon>
        <taxon>Tylenchina</taxon>
        <taxon>Panagrolaimomorpha</taxon>
        <taxon>Strongyloidoidea</taxon>
        <taxon>Steinernematidae</taxon>
        <taxon>Steinernema</taxon>
    </lineage>
</organism>
<dbReference type="InterPro" id="IPR045072">
    <property type="entry name" value="MKRN-like"/>
</dbReference>
<evidence type="ECO:0000256" key="3">
    <source>
        <dbReference type="ARBA" id="ARBA00022679"/>
    </source>
</evidence>
<comment type="catalytic activity">
    <reaction evidence="1">
        <text>S-ubiquitinyl-[E2 ubiquitin-conjugating enzyme]-L-cysteine + [acceptor protein]-L-lysine = [E2 ubiquitin-conjugating enzyme]-L-cysteine + N(6)-ubiquitinyl-[acceptor protein]-L-lysine.</text>
        <dbReference type="EC" id="2.3.2.27"/>
    </reaction>
</comment>
<feature type="domain" description="C3H1-type" evidence="12">
    <location>
        <begin position="56"/>
        <end position="79"/>
    </location>
</feature>
<feature type="domain" description="RING-type" evidence="11">
    <location>
        <begin position="125"/>
        <end position="175"/>
    </location>
</feature>
<evidence type="ECO:0000259" key="11">
    <source>
        <dbReference type="PROSITE" id="PS50089"/>
    </source>
</evidence>
<evidence type="ECO:0000256" key="2">
    <source>
        <dbReference type="ARBA" id="ARBA00012483"/>
    </source>
</evidence>
<dbReference type="EC" id="2.3.2.27" evidence="2"/>
<evidence type="ECO:0000256" key="10">
    <source>
        <dbReference type="SAM" id="MobiDB-lite"/>
    </source>
</evidence>
<dbReference type="CDD" id="cd16521">
    <property type="entry name" value="RING-HC_MKRN"/>
    <property type="match status" value="1"/>
</dbReference>
<reference evidence="14" key="1">
    <citation type="submission" date="2016-11" db="UniProtKB">
        <authorList>
            <consortium name="WormBaseParasite"/>
        </authorList>
    </citation>
    <scope>IDENTIFICATION</scope>
</reference>
<dbReference type="Gene3D" id="3.30.40.10">
    <property type="entry name" value="Zinc/RING finger domain, C3HC4 (zinc finger)"/>
    <property type="match status" value="1"/>
</dbReference>
<dbReference type="PANTHER" id="PTHR11224">
    <property type="entry name" value="MAKORIN-RELATED"/>
    <property type="match status" value="1"/>
</dbReference>
<keyword evidence="8 9" id="KW-0862">Zinc</keyword>
<dbReference type="WBParaSite" id="L893_g6466.t1">
    <property type="protein sequence ID" value="L893_g6466.t1"/>
    <property type="gene ID" value="L893_g6466"/>
</dbReference>
<evidence type="ECO:0000313" key="13">
    <source>
        <dbReference type="Proteomes" id="UP000095287"/>
    </source>
</evidence>
<sequence length="293" mass="33706">MDFSFSVDAPEFVPSWMPHSSAVTTEDNGNETPKSYASLAGSEKEAPQEDAAQELLCPYYELAGRCDLGTKCVFVHGDVCDMCHKACLNPNSPQQRKEHHRQCVAEHEKAMEEAFAAGNTIDKTCGICMDNVWEKNGRFGILQNCRHCFCLECIRKWRQSQEMESKTIRSCPECRTHSHFVIPTSIWVEQGPEKEKLIEEYQRNMSKKTCKYFKPNDPDSCKFGNKCFYRHENADGTIAECDSPTEISRRSRHRMPFLVDYLLDERAYYSSDDEREAEILSLMLNHHRGDLGF</sequence>
<feature type="region of interest" description="Disordered" evidence="10">
    <location>
        <begin position="16"/>
        <end position="45"/>
    </location>
</feature>
<dbReference type="SMART" id="SM00356">
    <property type="entry name" value="ZnF_C3H1"/>
    <property type="match status" value="2"/>
</dbReference>
<name>A0A1I8AJ10_9BILA</name>
<feature type="compositionally biased region" description="Polar residues" evidence="10">
    <location>
        <begin position="21"/>
        <end position="35"/>
    </location>
</feature>
<keyword evidence="7" id="KW-0833">Ubl conjugation pathway</keyword>
<evidence type="ECO:0000256" key="9">
    <source>
        <dbReference type="PROSITE-ProRule" id="PRU00723"/>
    </source>
</evidence>
<dbReference type="AlphaFoldDB" id="A0A1I8AJ10"/>
<dbReference type="GO" id="GO:0061630">
    <property type="term" value="F:ubiquitin protein ligase activity"/>
    <property type="evidence" value="ECO:0007669"/>
    <property type="project" value="UniProtKB-EC"/>
</dbReference>
<dbReference type="PANTHER" id="PTHR11224:SF10">
    <property type="entry name" value="IP09428P-RELATED"/>
    <property type="match status" value="1"/>
</dbReference>